<evidence type="ECO:0000313" key="1">
    <source>
        <dbReference type="EMBL" id="RPF49488.1"/>
    </source>
</evidence>
<dbReference type="AlphaFoldDB" id="A0A3N5BIJ3"/>
<evidence type="ECO:0000313" key="2">
    <source>
        <dbReference type="Proteomes" id="UP000282654"/>
    </source>
</evidence>
<proteinExistence type="predicted"/>
<sequence>MLLPKRAKKTFGRSSKYAMADRIELLGWLKLSEPAFSDWDNPEDAAYDRIEERLKEGYLALAESHKTDADLFLPAQAEVVLRDGS</sequence>
<dbReference type="EMBL" id="RKRE01000001">
    <property type="protein sequence ID" value="RPF49488.1"/>
    <property type="molecule type" value="Genomic_DNA"/>
</dbReference>
<keyword evidence="2" id="KW-1185">Reference proteome</keyword>
<protein>
    <submittedName>
        <fullName evidence="1">Uncharacterized protein</fullName>
    </submittedName>
</protein>
<reference evidence="1 2" key="1">
    <citation type="submission" date="2018-11" db="EMBL/GenBank/DDBJ databases">
        <title>Genomic Encyclopedia of Type Strains, Phase IV (KMG-IV): sequencing the most valuable type-strain genomes for metagenomic binning, comparative biology and taxonomic classification.</title>
        <authorList>
            <person name="Goeker M."/>
        </authorList>
    </citation>
    <scope>NUCLEOTIDE SEQUENCE [LARGE SCALE GENOMIC DNA]</scope>
    <source>
        <strain evidence="1 2">DSM 102936</strain>
    </source>
</reference>
<name>A0A3N5BIJ3_9THEO</name>
<dbReference type="Proteomes" id="UP000282654">
    <property type="component" value="Unassembled WGS sequence"/>
</dbReference>
<organism evidence="1 2">
    <name type="scientific">Thermodesulfitimonas autotrophica</name>
    <dbReference type="NCBI Taxonomy" id="1894989"/>
    <lineage>
        <taxon>Bacteria</taxon>
        <taxon>Bacillati</taxon>
        <taxon>Bacillota</taxon>
        <taxon>Clostridia</taxon>
        <taxon>Thermoanaerobacterales</taxon>
        <taxon>Thermoanaerobacteraceae</taxon>
        <taxon>Thermodesulfitimonas</taxon>
    </lineage>
</organism>
<comment type="caution">
    <text evidence="1">The sequence shown here is derived from an EMBL/GenBank/DDBJ whole genome shotgun (WGS) entry which is preliminary data.</text>
</comment>
<gene>
    <name evidence="1" type="ORF">EDD75_0304</name>
</gene>
<accession>A0A3N5BIJ3</accession>